<evidence type="ECO:0000313" key="5">
    <source>
        <dbReference type="Proteomes" id="UP000030645"/>
    </source>
</evidence>
<keyword evidence="5" id="KW-1185">Reference proteome</keyword>
<dbReference type="CDD" id="cd09912">
    <property type="entry name" value="DLP_2"/>
    <property type="match status" value="1"/>
</dbReference>
<evidence type="ECO:0000256" key="1">
    <source>
        <dbReference type="SAM" id="Coils"/>
    </source>
</evidence>
<dbReference type="InterPro" id="IPR006073">
    <property type="entry name" value="GTP-bd"/>
</dbReference>
<sequence length="926" mass="101942">MVPLLFSQASTTHHPLFFTLTPPLQLHTSRLKPCLLRRPPRLPVRSISQNGSQFANQSSPELQGQGPPRTVFPGGYKRPEIRVPCLVLQLDADEVLAGDGALDLVDRAVSKWTGIVVLNGGEATGGRIYEAACKLKSVVRDRAYLLVAERVDIAAAANASGVVLSDQGLPAIVARSTMMDSKSDSVVLPLVARNVQTADAALNASSSEGADFLIYSLGEEKLVDVVLNSVRENVKIPIFVMFTYEEDALVTEASKLLKSGASGLVTSVKGFEKFSDDALNSLFSDVYTLNKSTQDDFDNSSENKLLNSENGIGAKERVAGFINLEDRKKQCIERERLVLLEAINVIQKAAPLMEGVSLLADAVAQIDEPFLLAIVGEFNSGKSSVINALLGSKYLKEGVVPTTNEITFLRYSNIDSGEAQRCERHPDGQYICYLPAPILKEMNIVDTPGTNVILQRQQRLTEEFVPRADLLLFVISADRPLTESEVGFLRYIQQWKKKVVFVLNKSDLYRTANELEEAVSFIKENTQKLLNAEHVTIYPVSARSALEAKLSASSEFEKESDDLSTSDSDWKSSSFDEFEEFLYSFLDGSTSNGIERMKLKLGTPVAIAERLLSSCETLVRQDCRSAKQDLESINDIVSSVKDYAMKMENESISWRRRALSSIDNTKSRVIDLIQATLQLSNLDLVASYAFKGEKSTTLAPTSRIQNDVIGPALIDVQNLLGEYIEWLQSNNVREGMVYKESFEKCWPSFVYPNSQLHFETFESLKKVNELSLGVMRNFSGPAASKLFDQEVREVFLGTFGGLGAAGLSASLLTSVLPTTLEDLLALGLCSAGGLLAVSNFPARRQAMIVKVKKTADALALELEEAMQKDLSEALDNIENFVKVVAKPYQDAAQNKLEKLLAIQAEIADVEKELQRLQVEIQNLHVS</sequence>
<dbReference type="Gene3D" id="3.40.50.300">
    <property type="entry name" value="P-loop containing nucleotide triphosphate hydrolases"/>
    <property type="match status" value="1"/>
</dbReference>
<proteinExistence type="predicted"/>
<evidence type="ECO:0000259" key="3">
    <source>
        <dbReference type="Pfam" id="PF01926"/>
    </source>
</evidence>
<dbReference type="GO" id="GO:0031969">
    <property type="term" value="C:chloroplast membrane"/>
    <property type="evidence" value="ECO:0007669"/>
    <property type="project" value="TreeGrafter"/>
</dbReference>
<protein>
    <submittedName>
        <fullName evidence="4">Uncharacterized protein in xynA 3'region</fullName>
    </submittedName>
</protein>
<dbReference type="Gene3D" id="3.20.20.70">
    <property type="entry name" value="Aldolase class I"/>
    <property type="match status" value="1"/>
</dbReference>
<dbReference type="InterPro" id="IPR005225">
    <property type="entry name" value="Small_GTP-bd"/>
</dbReference>
<name>W9QKM1_9ROSA</name>
<dbReference type="GO" id="GO:0005525">
    <property type="term" value="F:GTP binding"/>
    <property type="evidence" value="ECO:0007669"/>
    <property type="project" value="InterPro"/>
</dbReference>
<dbReference type="FunFam" id="3.20.20.70:FF:000243">
    <property type="entry name" value="Probable transmembrane GTPase FZO-like, chloroplastic"/>
    <property type="match status" value="1"/>
</dbReference>
<dbReference type="FunFam" id="3.40.50.300:FF:001052">
    <property type="entry name" value="Probable transmembrane GTPase FZO-like, chloroplastic"/>
    <property type="match status" value="1"/>
</dbReference>
<dbReference type="PANTHER" id="PTHR43681:SF1">
    <property type="entry name" value="SARCALUMENIN"/>
    <property type="match status" value="1"/>
</dbReference>
<dbReference type="PANTHER" id="PTHR43681">
    <property type="entry name" value="TRANSMEMBRANE GTPASE FZO"/>
    <property type="match status" value="1"/>
</dbReference>
<evidence type="ECO:0000313" key="4">
    <source>
        <dbReference type="EMBL" id="EXB39369.1"/>
    </source>
</evidence>
<feature type="coiled-coil region" evidence="1">
    <location>
        <begin position="505"/>
        <end position="532"/>
    </location>
</feature>
<dbReference type="NCBIfam" id="TIGR00231">
    <property type="entry name" value="small_GTP"/>
    <property type="match status" value="1"/>
</dbReference>
<feature type="coiled-coil region" evidence="1">
    <location>
        <begin position="892"/>
        <end position="926"/>
    </location>
</feature>
<reference evidence="5" key="1">
    <citation type="submission" date="2013-01" db="EMBL/GenBank/DDBJ databases">
        <title>Draft Genome Sequence of a Mulberry Tree, Morus notabilis C.K. Schneid.</title>
        <authorList>
            <person name="He N."/>
            <person name="Zhao S."/>
        </authorList>
    </citation>
    <scope>NUCLEOTIDE SEQUENCE</scope>
</reference>
<dbReference type="Proteomes" id="UP000030645">
    <property type="component" value="Unassembled WGS sequence"/>
</dbReference>
<dbReference type="eggNOG" id="KOG0448">
    <property type="taxonomic scope" value="Eukaryota"/>
</dbReference>
<dbReference type="GO" id="GO:0010027">
    <property type="term" value="P:thylakoid membrane organization"/>
    <property type="evidence" value="ECO:0007669"/>
    <property type="project" value="TreeGrafter"/>
</dbReference>
<organism evidence="4 5">
    <name type="scientific">Morus notabilis</name>
    <dbReference type="NCBI Taxonomy" id="981085"/>
    <lineage>
        <taxon>Eukaryota</taxon>
        <taxon>Viridiplantae</taxon>
        <taxon>Streptophyta</taxon>
        <taxon>Embryophyta</taxon>
        <taxon>Tracheophyta</taxon>
        <taxon>Spermatophyta</taxon>
        <taxon>Magnoliopsida</taxon>
        <taxon>eudicotyledons</taxon>
        <taxon>Gunneridae</taxon>
        <taxon>Pentapetalae</taxon>
        <taxon>rosids</taxon>
        <taxon>fabids</taxon>
        <taxon>Rosales</taxon>
        <taxon>Moraceae</taxon>
        <taxon>Moreae</taxon>
        <taxon>Morus</taxon>
    </lineage>
</organism>
<dbReference type="EMBL" id="KE343721">
    <property type="protein sequence ID" value="EXB39369.1"/>
    <property type="molecule type" value="Genomic_DNA"/>
</dbReference>
<dbReference type="SUPFAM" id="SSF52540">
    <property type="entry name" value="P-loop containing nucleoside triphosphate hydrolases"/>
    <property type="match status" value="1"/>
</dbReference>
<dbReference type="InterPro" id="IPR013785">
    <property type="entry name" value="Aldolase_TIM"/>
</dbReference>
<feature type="compositionally biased region" description="Polar residues" evidence="2">
    <location>
        <begin position="50"/>
        <end position="62"/>
    </location>
</feature>
<dbReference type="Pfam" id="PF01926">
    <property type="entry name" value="MMR_HSR1"/>
    <property type="match status" value="1"/>
</dbReference>
<keyword evidence="1" id="KW-0175">Coiled coil</keyword>
<evidence type="ECO:0000256" key="2">
    <source>
        <dbReference type="SAM" id="MobiDB-lite"/>
    </source>
</evidence>
<dbReference type="AlphaFoldDB" id="W9QKM1"/>
<dbReference type="OrthoDB" id="422720at2759"/>
<dbReference type="InterPro" id="IPR051943">
    <property type="entry name" value="TRAFAC_Dynamin-like_GTPase"/>
</dbReference>
<dbReference type="KEGG" id="mnt:21407782"/>
<gene>
    <name evidence="4" type="ORF">L484_025064</name>
</gene>
<accession>W9QKM1</accession>
<dbReference type="InterPro" id="IPR027417">
    <property type="entry name" value="P-loop_NTPase"/>
</dbReference>
<feature type="region of interest" description="Disordered" evidence="2">
    <location>
        <begin position="50"/>
        <end position="71"/>
    </location>
</feature>
<feature type="domain" description="G" evidence="3">
    <location>
        <begin position="373"/>
        <end position="505"/>
    </location>
</feature>
<dbReference type="STRING" id="981085.W9QKM1"/>